<dbReference type="KEGG" id="ndv:NDEV_1483"/>
<dbReference type="InterPro" id="IPR036390">
    <property type="entry name" value="WH_DNA-bd_sf"/>
</dbReference>
<accession>A0A128A4H7</accession>
<proteinExistence type="predicted"/>
<dbReference type="InterPro" id="IPR036388">
    <property type="entry name" value="WH-like_DNA-bd_sf"/>
</dbReference>
<protein>
    <recommendedName>
        <fullName evidence="1">ArnR1-like winged helix-turn-helix domain-containing protein</fullName>
    </recommendedName>
</protein>
<evidence type="ECO:0000313" key="2">
    <source>
        <dbReference type="EMBL" id="CUR52248.1"/>
    </source>
</evidence>
<evidence type="ECO:0000313" key="3">
    <source>
        <dbReference type="Proteomes" id="UP000196239"/>
    </source>
</evidence>
<evidence type="ECO:0000259" key="1">
    <source>
        <dbReference type="Pfam" id="PF14947"/>
    </source>
</evidence>
<organism evidence="2 3">
    <name type="scientific">Nitrosotalea devaniterrae</name>
    <dbReference type="NCBI Taxonomy" id="1078905"/>
    <lineage>
        <taxon>Archaea</taxon>
        <taxon>Nitrososphaerota</taxon>
        <taxon>Nitrososphaeria</taxon>
        <taxon>Nitrosotaleales</taxon>
        <taxon>Nitrosotaleaceae</taxon>
        <taxon>Nitrosotalea</taxon>
    </lineage>
</organism>
<reference evidence="3" key="1">
    <citation type="submission" date="2015-10" db="EMBL/GenBank/DDBJ databases">
        <authorList>
            <person name="Lehtovirta-Morley L.E."/>
            <person name="Vieille C."/>
        </authorList>
    </citation>
    <scope>NUCLEOTIDE SEQUENCE [LARGE SCALE GENOMIC DNA]</scope>
</reference>
<dbReference type="EMBL" id="LN890280">
    <property type="protein sequence ID" value="CUR52248.1"/>
    <property type="molecule type" value="Genomic_DNA"/>
</dbReference>
<dbReference type="Gene3D" id="1.10.10.10">
    <property type="entry name" value="Winged helix-like DNA-binding domain superfamily/Winged helix DNA-binding domain"/>
    <property type="match status" value="1"/>
</dbReference>
<dbReference type="Proteomes" id="UP000196239">
    <property type="component" value="Chromosome 1"/>
</dbReference>
<feature type="domain" description="ArnR1-like winged helix-turn-helix" evidence="1">
    <location>
        <begin position="18"/>
        <end position="95"/>
    </location>
</feature>
<dbReference type="InterPro" id="IPR038723">
    <property type="entry name" value="ArnR1-like_HTH"/>
</dbReference>
<sequence>MFEPSGAIERSVMGWGNRGWVEIIEFILETCIQGALKTHIMYKCNLNSKQITQYVDFLIGCKLLDGKPESRRSKRHIYKTTELGKRYISAYKQLYDIFN</sequence>
<dbReference type="SUPFAM" id="SSF46785">
    <property type="entry name" value="Winged helix' DNA-binding domain"/>
    <property type="match status" value="1"/>
</dbReference>
<keyword evidence="3" id="KW-1185">Reference proteome</keyword>
<dbReference type="Pfam" id="PF14947">
    <property type="entry name" value="HTH_45"/>
    <property type="match status" value="1"/>
</dbReference>
<dbReference type="AlphaFoldDB" id="A0A128A4H7"/>
<gene>
    <name evidence="2" type="ORF">NDEV_1483</name>
</gene>
<name>A0A128A4H7_9ARCH</name>